<name>A0AAN0NLJ6_9RHOB</name>
<keyword evidence="2" id="KW-1185">Reference proteome</keyword>
<evidence type="ECO:0000313" key="2">
    <source>
        <dbReference type="Proteomes" id="UP001470809"/>
    </source>
</evidence>
<evidence type="ECO:0000313" key="1">
    <source>
        <dbReference type="EMBL" id="WZU67124.2"/>
    </source>
</evidence>
<organism evidence="1 2">
    <name type="scientific">Yoonia rhodophyticola</name>
    <dbReference type="NCBI Taxonomy" id="3137370"/>
    <lineage>
        <taxon>Bacteria</taxon>
        <taxon>Pseudomonadati</taxon>
        <taxon>Pseudomonadota</taxon>
        <taxon>Alphaproteobacteria</taxon>
        <taxon>Rhodobacterales</taxon>
        <taxon>Paracoccaceae</taxon>
        <taxon>Yoonia</taxon>
    </lineage>
</organism>
<dbReference type="Proteomes" id="UP001470809">
    <property type="component" value="Chromosome"/>
</dbReference>
<dbReference type="KEGG" id="yrh:AABB31_19535"/>
<reference evidence="1" key="1">
    <citation type="submission" date="2024-08" db="EMBL/GenBank/DDBJ databases">
        <title>Phylogenomic analyses of a clade within the roseobacter group suggest taxonomic reassignments of species of the genera Aestuariivita, Citreicella, Loktanella, Nautella, Pelagibaca, Ruegeria, Thalassobius, Thiobacimonas and Tropicibacter, and the proposal o.</title>
        <authorList>
            <person name="Jeon C.O."/>
        </authorList>
    </citation>
    <scope>NUCLEOTIDE SEQUENCE</scope>
    <source>
        <strain evidence="1">SS1-5</strain>
    </source>
</reference>
<proteinExistence type="predicted"/>
<sequence>MTEATQIIGNSRTACLLLLLQTWRRYLSDRGMNKDFGLNTGPRFRPMSLFLSMELVKRGHEAAMWVAHFRNFQTNLGPELYQSKMFDNDMEFLIEWGHVEKPGYNDSNFSLTNKGKHHLDRVLQGDVPLSFDGFPNPSSSSTVQRASQNVVANMASLSFAEMRFQLFDASFDLYREHKTKRRNAFITFDNAYKTFDPSLHLGAKALADEEY</sequence>
<accession>A0AAN0NLJ6</accession>
<dbReference type="EMBL" id="CP151767">
    <property type="protein sequence ID" value="WZU67124.2"/>
    <property type="molecule type" value="Genomic_DNA"/>
</dbReference>
<dbReference type="AlphaFoldDB" id="A0AAN0NLJ6"/>
<protein>
    <submittedName>
        <fullName evidence="1">Uncharacterized protein</fullName>
    </submittedName>
</protein>
<dbReference type="RefSeq" id="WP_373635239.1">
    <property type="nucleotide sequence ID" value="NZ_CP151767.2"/>
</dbReference>
<gene>
    <name evidence="1" type="ORF">AABB31_19535</name>
</gene>